<name>A0ABD3PN63_9STRA</name>
<reference evidence="7 8" key="1">
    <citation type="submission" date="2024-10" db="EMBL/GenBank/DDBJ databases">
        <title>Updated reference genomes for cyclostephanoid diatoms.</title>
        <authorList>
            <person name="Roberts W.R."/>
            <person name="Alverson A.J."/>
        </authorList>
    </citation>
    <scope>NUCLEOTIDE SEQUENCE [LARGE SCALE GENOMIC DNA]</scope>
    <source>
        <strain evidence="7 8">AJA010-31</strain>
    </source>
</reference>
<evidence type="ECO:0000256" key="5">
    <source>
        <dbReference type="ARBA" id="ARBA00023180"/>
    </source>
</evidence>
<organism evidence="7 8">
    <name type="scientific">Cyclotella atomus</name>
    <dbReference type="NCBI Taxonomy" id="382360"/>
    <lineage>
        <taxon>Eukaryota</taxon>
        <taxon>Sar</taxon>
        <taxon>Stramenopiles</taxon>
        <taxon>Ochrophyta</taxon>
        <taxon>Bacillariophyta</taxon>
        <taxon>Coscinodiscophyceae</taxon>
        <taxon>Thalassiosirophycidae</taxon>
        <taxon>Stephanodiscales</taxon>
        <taxon>Stephanodiscaceae</taxon>
        <taxon>Cyclotella</taxon>
    </lineage>
</organism>
<feature type="region of interest" description="Disordered" evidence="6">
    <location>
        <begin position="14"/>
        <end position="43"/>
    </location>
</feature>
<dbReference type="AlphaFoldDB" id="A0ABD3PN63"/>
<evidence type="ECO:0000256" key="4">
    <source>
        <dbReference type="ARBA" id="ARBA00023136"/>
    </source>
</evidence>
<gene>
    <name evidence="7" type="ORF">ACHAWO_008586</name>
</gene>
<dbReference type="InterPro" id="IPR044174">
    <property type="entry name" value="BC10-like"/>
</dbReference>
<keyword evidence="4" id="KW-0472">Membrane</keyword>
<evidence type="ECO:0000256" key="3">
    <source>
        <dbReference type="ARBA" id="ARBA00022679"/>
    </source>
</evidence>
<evidence type="ECO:0000256" key="2">
    <source>
        <dbReference type="ARBA" id="ARBA00022676"/>
    </source>
</evidence>
<dbReference type="PANTHER" id="PTHR31042:SF150">
    <property type="entry name" value="OS06G0661900 PROTEIN"/>
    <property type="match status" value="1"/>
</dbReference>
<dbReference type="PANTHER" id="PTHR31042">
    <property type="entry name" value="CORE-2/I-BRANCHING BETA-1,6-N-ACETYLGLUCOSAMINYLTRANSFERASE FAMILY PROTEIN-RELATED"/>
    <property type="match status" value="1"/>
</dbReference>
<dbReference type="InterPro" id="IPR003406">
    <property type="entry name" value="Glyco_trans_14"/>
</dbReference>
<keyword evidence="3" id="KW-0808">Transferase</keyword>
<evidence type="ECO:0000313" key="7">
    <source>
        <dbReference type="EMBL" id="KAL3788776.1"/>
    </source>
</evidence>
<evidence type="ECO:0000256" key="6">
    <source>
        <dbReference type="SAM" id="MobiDB-lite"/>
    </source>
</evidence>
<keyword evidence="8" id="KW-1185">Reference proteome</keyword>
<comment type="subcellular location">
    <subcellularLocation>
        <location evidence="1">Membrane</location>
        <topology evidence="1">Single-pass type II membrane protein</topology>
    </subcellularLocation>
</comment>
<proteinExistence type="predicted"/>
<dbReference type="GO" id="GO:0016020">
    <property type="term" value="C:membrane"/>
    <property type="evidence" value="ECO:0007669"/>
    <property type="project" value="UniProtKB-SubCell"/>
</dbReference>
<dbReference type="Proteomes" id="UP001530400">
    <property type="component" value="Unassembled WGS sequence"/>
</dbReference>
<accession>A0ABD3PN63</accession>
<feature type="compositionally biased region" description="Polar residues" evidence="6">
    <location>
        <begin position="17"/>
        <end position="35"/>
    </location>
</feature>
<evidence type="ECO:0000256" key="1">
    <source>
        <dbReference type="ARBA" id="ARBA00004606"/>
    </source>
</evidence>
<protein>
    <submittedName>
        <fullName evidence="7">Uncharacterized protein</fullName>
    </submittedName>
</protein>
<keyword evidence="5" id="KW-0325">Glycoprotein</keyword>
<sequence>MADFHSLLSVFRDATAPPNSTKSNGPAAQRSTASNGAMHLNDDTSINESQDVALTSKTDASYSASVVKNSIERLLRIHSIRKSTASTTKPDANCNDRDSVHIAICATIVQEFPHEMLWKKWIDETGGNISIDPSTSDSGEKKSIKTSAELYIHAKKPEGVQSEWLKSKTLPITHRPDWNDVRIIRAMLSLLDAALKDVNTTHILFCTESCVPVVTLREAALSLLLDEPCLWEEDGDASSTKQKANGVHIGWDRSYVDCYDRNSSRCSRFDEHNCWGHLRDSIPAEAIYKALPGWCLLSRKHAQHILDLPNQLNNMNLWPAFEKVWAPEEVYFPTALNICGLMDEVVKRAVTHSEWDHKAVNLQDRAHPLCYDGQFSDELVCRVRGEGCLFLRKMKQSIDVEVWQNIVICHVMITKGQLILVAVRNEVETGNMAEVEITIETISITAESFDSSRRHGDDSRRYGSDRYRNDEPHWRR</sequence>
<comment type="caution">
    <text evidence="7">The sequence shown here is derived from an EMBL/GenBank/DDBJ whole genome shotgun (WGS) entry which is preliminary data.</text>
</comment>
<dbReference type="EMBL" id="JALLPJ020000550">
    <property type="protein sequence ID" value="KAL3788776.1"/>
    <property type="molecule type" value="Genomic_DNA"/>
</dbReference>
<dbReference type="GO" id="GO:0016757">
    <property type="term" value="F:glycosyltransferase activity"/>
    <property type="evidence" value="ECO:0007669"/>
    <property type="project" value="UniProtKB-KW"/>
</dbReference>
<feature type="region of interest" description="Disordered" evidence="6">
    <location>
        <begin position="450"/>
        <end position="476"/>
    </location>
</feature>
<keyword evidence="2" id="KW-0328">Glycosyltransferase</keyword>
<dbReference type="Pfam" id="PF02485">
    <property type="entry name" value="Branch"/>
    <property type="match status" value="1"/>
</dbReference>
<evidence type="ECO:0000313" key="8">
    <source>
        <dbReference type="Proteomes" id="UP001530400"/>
    </source>
</evidence>